<accession>A0A3D9V3W8</accession>
<keyword evidence="3" id="KW-1185">Reference proteome</keyword>
<dbReference type="OrthoDB" id="158614at2"/>
<dbReference type="PANTHER" id="PTHR12993">
    <property type="entry name" value="N-ACETYLGLUCOSAMINYL-PHOSPHATIDYLINOSITOL DE-N-ACETYLASE-RELATED"/>
    <property type="match status" value="1"/>
</dbReference>
<dbReference type="RefSeq" id="WP_115923637.1">
    <property type="nucleotide sequence ID" value="NZ_QTUA01000001.1"/>
</dbReference>
<reference evidence="2 3" key="1">
    <citation type="submission" date="2018-08" db="EMBL/GenBank/DDBJ databases">
        <title>Sequencing the genomes of 1000 actinobacteria strains.</title>
        <authorList>
            <person name="Klenk H.-P."/>
        </authorList>
    </citation>
    <scope>NUCLEOTIDE SEQUENCE [LARGE SCALE GENOMIC DNA]</scope>
    <source>
        <strain evidence="2 3">DSM 22967</strain>
    </source>
</reference>
<dbReference type="SUPFAM" id="SSF102588">
    <property type="entry name" value="LmbE-like"/>
    <property type="match status" value="1"/>
</dbReference>
<dbReference type="GO" id="GO:0016137">
    <property type="term" value="P:glycoside metabolic process"/>
    <property type="evidence" value="ECO:0007669"/>
    <property type="project" value="UniProtKB-ARBA"/>
</dbReference>
<evidence type="ECO:0000256" key="1">
    <source>
        <dbReference type="ARBA" id="ARBA00022833"/>
    </source>
</evidence>
<sequence length="265" mass="28008">MMPQSPATDAARLLDVARRVLFVHAHPDDETLATGALIAELVDRGVEVHVLTATRGERGELVPGVADVEPGSAAFVALREQELRRALAALGVDHHAFLGTAPARDPGATTARRYRDSGMRWVTPDVAGPAEDSGPESLTAATVSEAASDLDAYVAATAPDLLISYDKNGGYGHPDHVRTHDLTAQVAGHTGIPMLEVIPPDRTVDGDLDAIAWLDLSSRLGRVQDALRAHASQVQVDGDHVVHVGGQREPIVVRAGVRLRATEAP</sequence>
<dbReference type="InterPro" id="IPR024078">
    <property type="entry name" value="LmbE-like_dom_sf"/>
</dbReference>
<keyword evidence="1" id="KW-0862">Zinc</keyword>
<name>A0A3D9V3W8_9MICO</name>
<dbReference type="Gene3D" id="3.40.50.10320">
    <property type="entry name" value="LmbE-like"/>
    <property type="match status" value="1"/>
</dbReference>
<dbReference type="Pfam" id="PF02585">
    <property type="entry name" value="PIG-L"/>
    <property type="match status" value="1"/>
</dbReference>
<proteinExistence type="predicted"/>
<evidence type="ECO:0000313" key="2">
    <source>
        <dbReference type="EMBL" id="REF31851.1"/>
    </source>
</evidence>
<evidence type="ECO:0000313" key="3">
    <source>
        <dbReference type="Proteomes" id="UP000256253"/>
    </source>
</evidence>
<comment type="caution">
    <text evidence="2">The sequence shown here is derived from an EMBL/GenBank/DDBJ whole genome shotgun (WGS) entry which is preliminary data.</text>
</comment>
<protein>
    <submittedName>
        <fullName evidence="2">N-acetyl-1-D-myo-inositol-2-amino-2-deoxy-alpha-D-glucopyranoside deacetylase</fullName>
    </submittedName>
</protein>
<dbReference type="Proteomes" id="UP000256253">
    <property type="component" value="Unassembled WGS sequence"/>
</dbReference>
<dbReference type="AlphaFoldDB" id="A0A3D9V3W8"/>
<dbReference type="InterPro" id="IPR003737">
    <property type="entry name" value="GlcNAc_PI_deacetylase-related"/>
</dbReference>
<dbReference type="PANTHER" id="PTHR12993:SF26">
    <property type="entry name" value="1D-MYO-INOSITOL 2-ACETAMIDO-2-DEOXY-ALPHA-D-GLUCOPYRANOSIDE DEACETYLASE"/>
    <property type="match status" value="1"/>
</dbReference>
<gene>
    <name evidence="2" type="ORF">DFJ65_2935</name>
</gene>
<organism evidence="2 3">
    <name type="scientific">Calidifontibacter indicus</name>
    <dbReference type="NCBI Taxonomy" id="419650"/>
    <lineage>
        <taxon>Bacteria</taxon>
        <taxon>Bacillati</taxon>
        <taxon>Actinomycetota</taxon>
        <taxon>Actinomycetes</taxon>
        <taxon>Micrococcales</taxon>
        <taxon>Dermacoccaceae</taxon>
        <taxon>Calidifontibacter</taxon>
    </lineage>
</organism>
<dbReference type="EMBL" id="QTUA01000001">
    <property type="protein sequence ID" value="REF31851.1"/>
    <property type="molecule type" value="Genomic_DNA"/>
</dbReference>
<dbReference type="GO" id="GO:0016811">
    <property type="term" value="F:hydrolase activity, acting on carbon-nitrogen (but not peptide) bonds, in linear amides"/>
    <property type="evidence" value="ECO:0007669"/>
    <property type="project" value="TreeGrafter"/>
</dbReference>